<protein>
    <submittedName>
        <fullName evidence="2">Uncharacterized protein</fullName>
    </submittedName>
</protein>
<dbReference type="Proteomes" id="UP000305517">
    <property type="component" value="Unassembled WGS sequence"/>
</dbReference>
<feature type="transmembrane region" description="Helical" evidence="1">
    <location>
        <begin position="40"/>
        <end position="60"/>
    </location>
</feature>
<evidence type="ECO:0000256" key="1">
    <source>
        <dbReference type="SAM" id="Phobius"/>
    </source>
</evidence>
<evidence type="ECO:0000313" key="2">
    <source>
        <dbReference type="EMBL" id="TLM89433.1"/>
    </source>
</evidence>
<keyword evidence="1" id="KW-1133">Transmembrane helix</keyword>
<dbReference type="RefSeq" id="WP_138080421.1">
    <property type="nucleotide sequence ID" value="NZ_VAJM01000013.1"/>
</dbReference>
<accession>A0A5R8WKG6</accession>
<keyword evidence="1" id="KW-0472">Membrane</keyword>
<organism evidence="2 3">
    <name type="scientific">Hymenobacter jeollabukensis</name>
    <dbReference type="NCBI Taxonomy" id="2025313"/>
    <lineage>
        <taxon>Bacteria</taxon>
        <taxon>Pseudomonadati</taxon>
        <taxon>Bacteroidota</taxon>
        <taxon>Cytophagia</taxon>
        <taxon>Cytophagales</taxon>
        <taxon>Hymenobacteraceae</taxon>
        <taxon>Hymenobacter</taxon>
    </lineage>
</organism>
<comment type="caution">
    <text evidence="2">The sequence shown here is derived from an EMBL/GenBank/DDBJ whole genome shotgun (WGS) entry which is preliminary data.</text>
</comment>
<dbReference type="EMBL" id="VAJM01000013">
    <property type="protein sequence ID" value="TLM89433.1"/>
    <property type="molecule type" value="Genomic_DNA"/>
</dbReference>
<proteinExistence type="predicted"/>
<reference evidence="2 3" key="1">
    <citation type="submission" date="2019-05" db="EMBL/GenBank/DDBJ databases">
        <title>Hymenobacter edaphi sp. nov., isolated from abandoned arsenic-contaminated farmland soil.</title>
        <authorList>
            <person name="Nie L."/>
        </authorList>
    </citation>
    <scope>NUCLEOTIDE SEQUENCE [LARGE SCALE GENOMIC DNA]</scope>
    <source>
        <strain evidence="2 3">1-3-3-8</strain>
    </source>
</reference>
<evidence type="ECO:0000313" key="3">
    <source>
        <dbReference type="Proteomes" id="UP000305517"/>
    </source>
</evidence>
<sequence>MQPLPRFRHLLFLLLGGLVLVGLGGFFKVARLHPLWADGGLLVGMVGVLLAQVLLLMQAVRWAVQVNRRLEEA</sequence>
<keyword evidence="1" id="KW-0812">Transmembrane</keyword>
<name>A0A5R8WKG6_9BACT</name>
<dbReference type="AlphaFoldDB" id="A0A5R8WKG6"/>
<gene>
    <name evidence="2" type="ORF">FDY95_20380</name>
</gene>
<keyword evidence="3" id="KW-1185">Reference proteome</keyword>